<feature type="domain" description="DUF3447" evidence="2">
    <location>
        <begin position="170"/>
        <end position="245"/>
    </location>
</feature>
<dbReference type="AlphaFoldDB" id="A2EDZ1"/>
<feature type="repeat" description="ANK" evidence="1">
    <location>
        <begin position="317"/>
        <end position="349"/>
    </location>
</feature>
<dbReference type="eggNOG" id="KOG0504">
    <property type="taxonomic scope" value="Eukaryota"/>
</dbReference>
<keyword evidence="1" id="KW-0040">ANK repeat</keyword>
<dbReference type="InParanoid" id="A2EDZ1"/>
<dbReference type="Gene3D" id="1.25.40.20">
    <property type="entry name" value="Ankyrin repeat-containing domain"/>
    <property type="match status" value="1"/>
</dbReference>
<dbReference type="OrthoDB" id="10254947at2759"/>
<dbReference type="RefSeq" id="XP_001321326.1">
    <property type="nucleotide sequence ID" value="XM_001321291.1"/>
</dbReference>
<dbReference type="STRING" id="5722.A2EDZ1"/>
<protein>
    <submittedName>
        <fullName evidence="3">Ankyrin repeat protein, putative</fullName>
    </submittedName>
</protein>
<dbReference type="EMBL" id="DS113364">
    <property type="protein sequence ID" value="EAY09103.1"/>
    <property type="molecule type" value="Genomic_DNA"/>
</dbReference>
<dbReference type="InterPro" id="IPR020683">
    <property type="entry name" value="DUF3447"/>
</dbReference>
<feature type="repeat" description="ANK" evidence="1">
    <location>
        <begin position="383"/>
        <end position="415"/>
    </location>
</feature>
<dbReference type="VEuPathDB" id="TrichDB:TVAG_230630"/>
<dbReference type="KEGG" id="tva:4767019"/>
<dbReference type="Pfam" id="PF12796">
    <property type="entry name" value="Ank_2"/>
    <property type="match status" value="2"/>
</dbReference>
<dbReference type="SUPFAM" id="SSF48403">
    <property type="entry name" value="Ankyrin repeat"/>
    <property type="match status" value="2"/>
</dbReference>
<evidence type="ECO:0000313" key="4">
    <source>
        <dbReference type="Proteomes" id="UP000001542"/>
    </source>
</evidence>
<dbReference type="SMR" id="A2EDZ1"/>
<dbReference type="PANTHER" id="PTHR24182:SF13">
    <property type="entry name" value="LD18443P"/>
    <property type="match status" value="1"/>
</dbReference>
<dbReference type="Pfam" id="PF11929">
    <property type="entry name" value="DUF3447"/>
    <property type="match status" value="1"/>
</dbReference>
<dbReference type="VEuPathDB" id="TrichDB:TVAGG3_0890180"/>
<dbReference type="PRINTS" id="PR01415">
    <property type="entry name" value="ANKYRIN"/>
</dbReference>
<keyword evidence="4" id="KW-1185">Reference proteome</keyword>
<dbReference type="PROSITE" id="PS50297">
    <property type="entry name" value="ANK_REP_REGION"/>
    <property type="match status" value="4"/>
</dbReference>
<feature type="repeat" description="ANK" evidence="1">
    <location>
        <begin position="416"/>
        <end position="448"/>
    </location>
</feature>
<evidence type="ECO:0000259" key="2">
    <source>
        <dbReference type="Pfam" id="PF11929"/>
    </source>
</evidence>
<accession>A2EDZ1</accession>
<gene>
    <name evidence="3" type="ORF">TVAG_230630</name>
</gene>
<organism evidence="3 4">
    <name type="scientific">Trichomonas vaginalis (strain ATCC PRA-98 / G3)</name>
    <dbReference type="NCBI Taxonomy" id="412133"/>
    <lineage>
        <taxon>Eukaryota</taxon>
        <taxon>Metamonada</taxon>
        <taxon>Parabasalia</taxon>
        <taxon>Trichomonadida</taxon>
        <taxon>Trichomonadidae</taxon>
        <taxon>Trichomonas</taxon>
    </lineage>
</organism>
<evidence type="ECO:0000313" key="3">
    <source>
        <dbReference type="EMBL" id="EAY09103.1"/>
    </source>
</evidence>
<dbReference type="Proteomes" id="UP000001542">
    <property type="component" value="Unassembled WGS sequence"/>
</dbReference>
<reference evidence="3" key="2">
    <citation type="journal article" date="2007" name="Science">
        <title>Draft genome sequence of the sexually transmitted pathogen Trichomonas vaginalis.</title>
        <authorList>
            <person name="Carlton J.M."/>
            <person name="Hirt R.P."/>
            <person name="Silva J.C."/>
            <person name="Delcher A.L."/>
            <person name="Schatz M."/>
            <person name="Zhao Q."/>
            <person name="Wortman J.R."/>
            <person name="Bidwell S.L."/>
            <person name="Alsmark U.C.M."/>
            <person name="Besteiro S."/>
            <person name="Sicheritz-Ponten T."/>
            <person name="Noel C.J."/>
            <person name="Dacks J.B."/>
            <person name="Foster P.G."/>
            <person name="Simillion C."/>
            <person name="Van de Peer Y."/>
            <person name="Miranda-Saavedra D."/>
            <person name="Barton G.J."/>
            <person name="Westrop G.D."/>
            <person name="Mueller S."/>
            <person name="Dessi D."/>
            <person name="Fiori P.L."/>
            <person name="Ren Q."/>
            <person name="Paulsen I."/>
            <person name="Zhang H."/>
            <person name="Bastida-Corcuera F.D."/>
            <person name="Simoes-Barbosa A."/>
            <person name="Brown M.T."/>
            <person name="Hayes R.D."/>
            <person name="Mukherjee M."/>
            <person name="Okumura C.Y."/>
            <person name="Schneider R."/>
            <person name="Smith A.J."/>
            <person name="Vanacova S."/>
            <person name="Villalvazo M."/>
            <person name="Haas B.J."/>
            <person name="Pertea M."/>
            <person name="Feldblyum T.V."/>
            <person name="Utterback T.R."/>
            <person name="Shu C.L."/>
            <person name="Osoegawa K."/>
            <person name="de Jong P.J."/>
            <person name="Hrdy I."/>
            <person name="Horvathova L."/>
            <person name="Zubacova Z."/>
            <person name="Dolezal P."/>
            <person name="Malik S.B."/>
            <person name="Logsdon J.M. Jr."/>
            <person name="Henze K."/>
            <person name="Gupta A."/>
            <person name="Wang C.C."/>
            <person name="Dunne R.L."/>
            <person name="Upcroft J.A."/>
            <person name="Upcroft P."/>
            <person name="White O."/>
            <person name="Salzberg S.L."/>
            <person name="Tang P."/>
            <person name="Chiu C.-H."/>
            <person name="Lee Y.-S."/>
            <person name="Embley T.M."/>
            <person name="Coombs G.H."/>
            <person name="Mottram J.C."/>
            <person name="Tachezy J."/>
            <person name="Fraser-Liggett C.M."/>
            <person name="Johnson P.J."/>
        </authorList>
    </citation>
    <scope>NUCLEOTIDE SEQUENCE [LARGE SCALE GENOMIC DNA]</scope>
    <source>
        <strain evidence="3">G3</strain>
    </source>
</reference>
<dbReference type="InterPro" id="IPR036770">
    <property type="entry name" value="Ankyrin_rpt-contain_sf"/>
</dbReference>
<dbReference type="InterPro" id="IPR002110">
    <property type="entry name" value="Ankyrin_rpt"/>
</dbReference>
<dbReference type="PROSITE" id="PS50088">
    <property type="entry name" value="ANK_REPEAT"/>
    <property type="match status" value="4"/>
</dbReference>
<name>A2EDZ1_TRIV3</name>
<dbReference type="PANTHER" id="PTHR24182">
    <property type="entry name" value="ANKYRIN REPEAT AND SOCS BOX CONTAINING 4"/>
    <property type="match status" value="1"/>
</dbReference>
<reference evidence="3" key="1">
    <citation type="submission" date="2006-10" db="EMBL/GenBank/DDBJ databases">
        <authorList>
            <person name="Amadeo P."/>
            <person name="Zhao Q."/>
            <person name="Wortman J."/>
            <person name="Fraser-Liggett C."/>
            <person name="Carlton J."/>
        </authorList>
    </citation>
    <scope>NUCLEOTIDE SEQUENCE</scope>
    <source>
        <strain evidence="3">G3</strain>
    </source>
</reference>
<feature type="repeat" description="ANK" evidence="1">
    <location>
        <begin position="350"/>
        <end position="382"/>
    </location>
</feature>
<proteinExistence type="predicted"/>
<evidence type="ECO:0000256" key="1">
    <source>
        <dbReference type="PROSITE-ProRule" id="PRU00023"/>
    </source>
</evidence>
<dbReference type="SMART" id="SM00248">
    <property type="entry name" value="ANK"/>
    <property type="match status" value="8"/>
</dbReference>
<sequence length="461" mass="53064">MNAFSDIISSINALYKLNTADEEVLEKIYQDLKFKVIETKQLPPDTVLEMIGRVAKFRNRYIKSYWYIFQKLDLEYLINTGKNTTEPIKLFLYNDSTIDELDFHEENTIYKAIMDNNVKSFARFIEEDGFDKDKKLIHDLYPYADTGYTILELCCHHGALDCFRCFRSKFDVEITKECVELAFFSDNPEILNECFKYIKPDEDTMKYAILSHNLDFVIYLMNNFNLEIDLDTCTATINYEAFFVYLDQTKEINKCLFYSPGFHNPSLCEYLLNHGADINAQVEFEATALNRATQIDSTIILEYLFSKGADLTHKDYAKKSLIHYAAYFDSPNVAEILISKGADLTEKDDHGNTPLHYAVLNSCVNVMKIILSHEIDVNAKNNEGKTPVHYESYWSRMEILDLLLAHGADINAKDNEGRTALHVAAIKNNSKVAEYLITHGADINILDNENKTARVVKNIKN</sequence>